<dbReference type="GO" id="GO:0030163">
    <property type="term" value="P:protein catabolic process"/>
    <property type="evidence" value="ECO:0007669"/>
    <property type="project" value="UniProtKB-UniRule"/>
</dbReference>
<proteinExistence type="inferred from homology"/>
<evidence type="ECO:0000256" key="15">
    <source>
        <dbReference type="HAMAP-Rule" id="MF_00688"/>
    </source>
</evidence>
<name>A0A7W9E006_9SPHI</name>
<evidence type="ECO:0000256" key="13">
    <source>
        <dbReference type="ARBA" id="ARBA00077165"/>
    </source>
</evidence>
<comment type="catalytic activity">
    <reaction evidence="5 15">
        <text>L-phenylalanyl-tRNA(Phe) + an N-terminal L-alpha-aminoacyl-[protein] = an N-terminal L-phenylalanyl-L-alpha-aminoacyl-[protein] + tRNA(Phe)</text>
        <dbReference type="Rhea" id="RHEA:43632"/>
        <dbReference type="Rhea" id="RHEA-COMP:9668"/>
        <dbReference type="Rhea" id="RHEA-COMP:9699"/>
        <dbReference type="Rhea" id="RHEA-COMP:10636"/>
        <dbReference type="Rhea" id="RHEA-COMP:10637"/>
        <dbReference type="ChEBI" id="CHEBI:78442"/>
        <dbReference type="ChEBI" id="CHEBI:78531"/>
        <dbReference type="ChEBI" id="CHEBI:78597"/>
        <dbReference type="ChEBI" id="CHEBI:83561"/>
        <dbReference type="EC" id="2.3.2.6"/>
    </reaction>
</comment>
<evidence type="ECO:0000313" key="17">
    <source>
        <dbReference type="Proteomes" id="UP000537204"/>
    </source>
</evidence>
<evidence type="ECO:0000256" key="14">
    <source>
        <dbReference type="ARBA" id="ARBA00083640"/>
    </source>
</evidence>
<keyword evidence="3 15" id="KW-0808">Transferase</keyword>
<evidence type="ECO:0000256" key="12">
    <source>
        <dbReference type="ARBA" id="ARBA00077136"/>
    </source>
</evidence>
<keyword evidence="2 15" id="KW-0963">Cytoplasm</keyword>
<dbReference type="InterPro" id="IPR042203">
    <property type="entry name" value="Leu/Phe-tRNA_Trfase_C"/>
</dbReference>
<evidence type="ECO:0000256" key="3">
    <source>
        <dbReference type="ARBA" id="ARBA00022679"/>
    </source>
</evidence>
<dbReference type="EC" id="2.3.2.6" evidence="10 15"/>
<comment type="caution">
    <text evidence="16">The sequence shown here is derived from an EMBL/GenBank/DDBJ whole genome shotgun (WGS) entry which is preliminary data.</text>
</comment>
<evidence type="ECO:0000256" key="4">
    <source>
        <dbReference type="ARBA" id="ARBA00023315"/>
    </source>
</evidence>
<comment type="similarity">
    <text evidence="9 15">Belongs to the L/F-transferase family.</text>
</comment>
<comment type="catalytic activity">
    <reaction evidence="6 15">
        <text>N-terminal L-arginyl-[protein] + L-leucyl-tRNA(Leu) = N-terminal L-leucyl-L-arginyl-[protein] + tRNA(Leu) + H(+)</text>
        <dbReference type="Rhea" id="RHEA:50416"/>
        <dbReference type="Rhea" id="RHEA-COMP:9613"/>
        <dbReference type="Rhea" id="RHEA-COMP:9622"/>
        <dbReference type="Rhea" id="RHEA-COMP:12672"/>
        <dbReference type="Rhea" id="RHEA-COMP:12673"/>
        <dbReference type="ChEBI" id="CHEBI:15378"/>
        <dbReference type="ChEBI" id="CHEBI:64719"/>
        <dbReference type="ChEBI" id="CHEBI:78442"/>
        <dbReference type="ChEBI" id="CHEBI:78494"/>
        <dbReference type="ChEBI" id="CHEBI:133044"/>
        <dbReference type="EC" id="2.3.2.6"/>
    </reaction>
</comment>
<dbReference type="EMBL" id="JACHCE010000003">
    <property type="protein sequence ID" value="MBB5636789.1"/>
    <property type="molecule type" value="Genomic_DNA"/>
</dbReference>
<dbReference type="PANTHER" id="PTHR30098">
    <property type="entry name" value="LEUCYL/PHENYLALANYL-TRNA--PROTEIN TRANSFERASE"/>
    <property type="match status" value="1"/>
</dbReference>
<sequence>MTDIKRLGLKFYIFVPMIFQLPEGELVFPNPALAEEDGLLAIGGDLSKDRLVLAYENGIFPWFSEGDPICWFAPPERCVIFPEKVKVSKSMRKIIADQVFTITMDQAFADVIVCCAKSPRKDQDGTWITTAMQNAYINLHKYGWAHSIEVWYEGELAGGLYGLVINGVFVGESMFSLKSNASKTALIWLCQQNKYRLIDCQVPNDHLMSLGAEMIPREDYTAILQFPQV</sequence>
<gene>
    <name evidence="15" type="primary">aat</name>
    <name evidence="16" type="ORF">HDE68_002690</name>
</gene>
<dbReference type="Gene3D" id="3.40.630.70">
    <property type="entry name" value="Leucyl/phenylalanyl-tRNA-protein transferase, C-terminal domain"/>
    <property type="match status" value="1"/>
</dbReference>
<evidence type="ECO:0000256" key="1">
    <source>
        <dbReference type="ARBA" id="ARBA00004496"/>
    </source>
</evidence>
<keyword evidence="4 15" id="KW-0012">Acyltransferase</keyword>
<dbReference type="SUPFAM" id="SSF55729">
    <property type="entry name" value="Acyl-CoA N-acyltransferases (Nat)"/>
    <property type="match status" value="1"/>
</dbReference>
<evidence type="ECO:0000256" key="7">
    <source>
        <dbReference type="ARBA" id="ARBA00051538"/>
    </source>
</evidence>
<comment type="function">
    <text evidence="8 15">Functions in the N-end rule pathway of protein degradation where it conjugates Leu, Phe and, less efficiently, Met from aminoacyl-tRNAs to the N-termini of proteins containing an N-terminal arginine or lysine.</text>
</comment>
<dbReference type="GO" id="GO:0005737">
    <property type="term" value="C:cytoplasm"/>
    <property type="evidence" value="ECO:0007669"/>
    <property type="project" value="UniProtKB-SubCell"/>
</dbReference>
<dbReference type="AlphaFoldDB" id="A0A7W9E006"/>
<comment type="catalytic activity">
    <reaction evidence="7 15">
        <text>N-terminal L-lysyl-[protein] + L-leucyl-tRNA(Leu) = N-terminal L-leucyl-L-lysyl-[protein] + tRNA(Leu) + H(+)</text>
        <dbReference type="Rhea" id="RHEA:12340"/>
        <dbReference type="Rhea" id="RHEA-COMP:9613"/>
        <dbReference type="Rhea" id="RHEA-COMP:9622"/>
        <dbReference type="Rhea" id="RHEA-COMP:12670"/>
        <dbReference type="Rhea" id="RHEA-COMP:12671"/>
        <dbReference type="ChEBI" id="CHEBI:15378"/>
        <dbReference type="ChEBI" id="CHEBI:65249"/>
        <dbReference type="ChEBI" id="CHEBI:78442"/>
        <dbReference type="ChEBI" id="CHEBI:78494"/>
        <dbReference type="ChEBI" id="CHEBI:133043"/>
        <dbReference type="EC" id="2.3.2.6"/>
    </reaction>
</comment>
<evidence type="ECO:0000313" key="16">
    <source>
        <dbReference type="EMBL" id="MBB5636789.1"/>
    </source>
</evidence>
<dbReference type="FunFam" id="3.30.70.3550:FF:000001">
    <property type="entry name" value="Leucyl/phenylalanyl-tRNA--protein transferase"/>
    <property type="match status" value="1"/>
</dbReference>
<protein>
    <recommendedName>
        <fullName evidence="11 15">Leucyl/phenylalanyl-tRNA--protein transferase</fullName>
        <ecNumber evidence="10 15">2.3.2.6</ecNumber>
    </recommendedName>
    <alternativeName>
        <fullName evidence="12 15">L/F-transferase</fullName>
    </alternativeName>
    <alternativeName>
        <fullName evidence="13 15">Leucyltransferase</fullName>
    </alternativeName>
    <alternativeName>
        <fullName evidence="14 15">Phenyalanyltransferase</fullName>
    </alternativeName>
</protein>
<dbReference type="Pfam" id="PF03588">
    <property type="entry name" value="Leu_Phe_trans"/>
    <property type="match status" value="1"/>
</dbReference>
<dbReference type="Gene3D" id="3.30.70.3550">
    <property type="entry name" value="Leucyl/phenylalanyl-tRNA-protein transferase, N-terminal domain"/>
    <property type="match status" value="1"/>
</dbReference>
<evidence type="ECO:0000256" key="11">
    <source>
        <dbReference type="ARBA" id="ARBA00074372"/>
    </source>
</evidence>
<dbReference type="InterPro" id="IPR042221">
    <property type="entry name" value="Leu/Phe-tRNA_Trfase_N"/>
</dbReference>
<comment type="subcellular location">
    <subcellularLocation>
        <location evidence="1 15">Cytoplasm</location>
    </subcellularLocation>
</comment>
<dbReference type="Proteomes" id="UP000537204">
    <property type="component" value="Unassembled WGS sequence"/>
</dbReference>
<evidence type="ECO:0000256" key="9">
    <source>
        <dbReference type="ARBA" id="ARBA00061535"/>
    </source>
</evidence>
<organism evidence="16 17">
    <name type="scientific">Pedobacter cryoconitis</name>
    <dbReference type="NCBI Taxonomy" id="188932"/>
    <lineage>
        <taxon>Bacteria</taxon>
        <taxon>Pseudomonadati</taxon>
        <taxon>Bacteroidota</taxon>
        <taxon>Sphingobacteriia</taxon>
        <taxon>Sphingobacteriales</taxon>
        <taxon>Sphingobacteriaceae</taxon>
        <taxon>Pedobacter</taxon>
    </lineage>
</organism>
<dbReference type="InterPro" id="IPR004616">
    <property type="entry name" value="Leu/Phe-tRNA_Trfase"/>
</dbReference>
<evidence type="ECO:0000256" key="6">
    <source>
        <dbReference type="ARBA" id="ARBA00050652"/>
    </source>
</evidence>
<evidence type="ECO:0000256" key="2">
    <source>
        <dbReference type="ARBA" id="ARBA00022490"/>
    </source>
</evidence>
<evidence type="ECO:0000256" key="8">
    <source>
        <dbReference type="ARBA" id="ARBA00054043"/>
    </source>
</evidence>
<dbReference type="GO" id="GO:0008914">
    <property type="term" value="F:leucyl-tRNA--protein transferase activity"/>
    <property type="evidence" value="ECO:0007669"/>
    <property type="project" value="UniProtKB-UniRule"/>
</dbReference>
<dbReference type="HAMAP" id="MF_00688">
    <property type="entry name" value="Leu_Phe_trans"/>
    <property type="match status" value="1"/>
</dbReference>
<dbReference type="NCBIfam" id="TIGR00667">
    <property type="entry name" value="aat"/>
    <property type="match status" value="1"/>
</dbReference>
<dbReference type="PANTHER" id="PTHR30098:SF2">
    <property type="entry name" value="LEUCYL_PHENYLALANYL-TRNA--PROTEIN TRANSFERASE"/>
    <property type="match status" value="1"/>
</dbReference>
<evidence type="ECO:0000256" key="10">
    <source>
        <dbReference type="ARBA" id="ARBA00066767"/>
    </source>
</evidence>
<evidence type="ECO:0000256" key="5">
    <source>
        <dbReference type="ARBA" id="ARBA00050607"/>
    </source>
</evidence>
<reference evidence="16 17" key="1">
    <citation type="submission" date="2020-08" db="EMBL/GenBank/DDBJ databases">
        <title>Genomic Encyclopedia of Type Strains, Phase IV (KMG-V): Genome sequencing to study the core and pangenomes of soil and plant-associated prokaryotes.</title>
        <authorList>
            <person name="Whitman W."/>
        </authorList>
    </citation>
    <scope>NUCLEOTIDE SEQUENCE [LARGE SCALE GENOMIC DNA]</scope>
    <source>
        <strain evidence="16 17">S3M1</strain>
    </source>
</reference>
<dbReference type="InterPro" id="IPR016181">
    <property type="entry name" value="Acyl_CoA_acyltransferase"/>
</dbReference>
<accession>A0A7W9E006</accession>